<name>A0ABW5RNE2_9BACI</name>
<gene>
    <name evidence="2" type="ORF">ACFSUL_05565</name>
</gene>
<comment type="caution">
    <text evidence="2">The sequence shown here is derived from an EMBL/GenBank/DDBJ whole genome shotgun (WGS) entry which is preliminary data.</text>
</comment>
<evidence type="ECO:0000259" key="1">
    <source>
        <dbReference type="Pfam" id="PF00085"/>
    </source>
</evidence>
<feature type="domain" description="Thioredoxin" evidence="1">
    <location>
        <begin position="3"/>
        <end position="87"/>
    </location>
</feature>
<reference evidence="3" key="1">
    <citation type="journal article" date="2019" name="Int. J. Syst. Evol. Microbiol.">
        <title>The Global Catalogue of Microorganisms (GCM) 10K type strain sequencing project: providing services to taxonomists for standard genome sequencing and annotation.</title>
        <authorList>
            <consortium name="The Broad Institute Genomics Platform"/>
            <consortium name="The Broad Institute Genome Sequencing Center for Infectious Disease"/>
            <person name="Wu L."/>
            <person name="Ma J."/>
        </authorList>
    </citation>
    <scope>NUCLEOTIDE SEQUENCE [LARGE SCALE GENOMIC DNA]</scope>
    <source>
        <strain evidence="3">KCTC 3913</strain>
    </source>
</reference>
<dbReference type="Proteomes" id="UP001597506">
    <property type="component" value="Unassembled WGS sequence"/>
</dbReference>
<accession>A0ABW5RNE2</accession>
<dbReference type="Pfam" id="PF00085">
    <property type="entry name" value="Thioredoxin"/>
    <property type="match status" value="1"/>
</dbReference>
<dbReference type="InterPro" id="IPR013766">
    <property type="entry name" value="Thioredoxin_domain"/>
</dbReference>
<dbReference type="EMBL" id="JBHUMF010000013">
    <property type="protein sequence ID" value="MFD2680217.1"/>
    <property type="molecule type" value="Genomic_DNA"/>
</dbReference>
<dbReference type="SUPFAM" id="SSF52833">
    <property type="entry name" value="Thioredoxin-like"/>
    <property type="match status" value="1"/>
</dbReference>
<dbReference type="RefSeq" id="WP_377933469.1">
    <property type="nucleotide sequence ID" value="NZ_JBHUMF010000013.1"/>
</dbReference>
<sequence length="108" mass="12704">MVEVDNQESLQEKLREEELVAVYLYTPMCGTCQVASRMIDILEKIPTTYFYIKANLNYLPQFAEERGIESVPCLLLYRKGEEMERIYAFQSVPYLHERLQDISTNVKD</sequence>
<organism evidence="2 3">
    <name type="scientific">Bacillus seohaeanensis</name>
    <dbReference type="NCBI Taxonomy" id="284580"/>
    <lineage>
        <taxon>Bacteria</taxon>
        <taxon>Bacillati</taxon>
        <taxon>Bacillota</taxon>
        <taxon>Bacilli</taxon>
        <taxon>Bacillales</taxon>
        <taxon>Bacillaceae</taxon>
        <taxon>Bacillus</taxon>
    </lineage>
</organism>
<dbReference type="CDD" id="cd02947">
    <property type="entry name" value="TRX_family"/>
    <property type="match status" value="1"/>
</dbReference>
<evidence type="ECO:0000313" key="3">
    <source>
        <dbReference type="Proteomes" id="UP001597506"/>
    </source>
</evidence>
<proteinExistence type="predicted"/>
<keyword evidence="3" id="KW-1185">Reference proteome</keyword>
<dbReference type="Gene3D" id="3.40.30.10">
    <property type="entry name" value="Glutaredoxin"/>
    <property type="match status" value="1"/>
</dbReference>
<protein>
    <submittedName>
        <fullName evidence="2">Thioredoxin family protein</fullName>
    </submittedName>
</protein>
<dbReference type="InterPro" id="IPR036249">
    <property type="entry name" value="Thioredoxin-like_sf"/>
</dbReference>
<evidence type="ECO:0000313" key="2">
    <source>
        <dbReference type="EMBL" id="MFD2680217.1"/>
    </source>
</evidence>